<evidence type="ECO:0000259" key="1">
    <source>
        <dbReference type="PROSITE" id="PS50878"/>
    </source>
</evidence>
<organism evidence="2 3">
    <name type="scientific">Brachionus plicatilis</name>
    <name type="common">Marine rotifer</name>
    <name type="synonym">Brachionus muelleri</name>
    <dbReference type="NCBI Taxonomy" id="10195"/>
    <lineage>
        <taxon>Eukaryota</taxon>
        <taxon>Metazoa</taxon>
        <taxon>Spiralia</taxon>
        <taxon>Gnathifera</taxon>
        <taxon>Rotifera</taxon>
        <taxon>Eurotatoria</taxon>
        <taxon>Monogononta</taxon>
        <taxon>Pseudotrocha</taxon>
        <taxon>Ploima</taxon>
        <taxon>Brachionidae</taxon>
        <taxon>Brachionus</taxon>
    </lineage>
</organism>
<feature type="domain" description="Reverse transcriptase" evidence="1">
    <location>
        <begin position="1"/>
        <end position="85"/>
    </location>
</feature>
<gene>
    <name evidence="2" type="ORF">BpHYR1_006049</name>
</gene>
<evidence type="ECO:0000313" key="3">
    <source>
        <dbReference type="Proteomes" id="UP000276133"/>
    </source>
</evidence>
<dbReference type="InterPro" id="IPR043128">
    <property type="entry name" value="Rev_trsase/Diguanyl_cyclase"/>
</dbReference>
<keyword evidence="3" id="KW-1185">Reference proteome</keyword>
<sequence length="268" mass="30699">CIAPYIQQSLLNCVLAFIRRHTKYTYGHLDDLIIAHRDRRLLQVLLDVLRAKLRNAGWVINAKKSELNPVKQIKFLGANWDGLGIIRDKEATRFTREMAESLLTNDPKGRALQRVRGYLNYYLGKTPKVTSVWYTDASEYQLGAVDDGSGREFSVVAPTDSILFNEAAASLLPFLLDPTPQQRKLFIDNMAVIGLWKRVRAKWARFYTSGRENMHRFFSLIIMVNWMRAVNNIAVEYVPSADNPADAPSRRITPQAFLRLGTILDHYK</sequence>
<name>A0A3M7PV74_BRAPC</name>
<dbReference type="PROSITE" id="PS50878">
    <property type="entry name" value="RT_POL"/>
    <property type="match status" value="1"/>
</dbReference>
<dbReference type="Proteomes" id="UP000276133">
    <property type="component" value="Unassembled WGS sequence"/>
</dbReference>
<dbReference type="SUPFAM" id="SSF56672">
    <property type="entry name" value="DNA/RNA polymerases"/>
    <property type="match status" value="1"/>
</dbReference>
<accession>A0A3M7PV74</accession>
<comment type="caution">
    <text evidence="2">The sequence shown here is derived from an EMBL/GenBank/DDBJ whole genome shotgun (WGS) entry which is preliminary data.</text>
</comment>
<reference evidence="2 3" key="1">
    <citation type="journal article" date="2018" name="Sci. Rep.">
        <title>Genomic signatures of local adaptation to the degree of environmental predictability in rotifers.</title>
        <authorList>
            <person name="Franch-Gras L."/>
            <person name="Hahn C."/>
            <person name="Garcia-Roger E.M."/>
            <person name="Carmona M.J."/>
            <person name="Serra M."/>
            <person name="Gomez A."/>
        </authorList>
    </citation>
    <scope>NUCLEOTIDE SEQUENCE [LARGE SCALE GENOMIC DNA]</scope>
    <source>
        <strain evidence="2">HYR1</strain>
    </source>
</reference>
<dbReference type="AlphaFoldDB" id="A0A3M7PV74"/>
<protein>
    <recommendedName>
        <fullName evidence="1">Reverse transcriptase domain-containing protein</fullName>
    </recommendedName>
</protein>
<evidence type="ECO:0000313" key="2">
    <source>
        <dbReference type="EMBL" id="RNA03056.1"/>
    </source>
</evidence>
<dbReference type="InterPro" id="IPR000477">
    <property type="entry name" value="RT_dom"/>
</dbReference>
<feature type="non-terminal residue" evidence="2">
    <location>
        <position position="1"/>
    </location>
</feature>
<dbReference type="EMBL" id="REGN01008656">
    <property type="protein sequence ID" value="RNA03056.1"/>
    <property type="molecule type" value="Genomic_DNA"/>
</dbReference>
<dbReference type="InterPro" id="IPR043502">
    <property type="entry name" value="DNA/RNA_pol_sf"/>
</dbReference>
<dbReference type="Gene3D" id="3.30.70.270">
    <property type="match status" value="1"/>
</dbReference>
<proteinExistence type="predicted"/>
<dbReference type="Pfam" id="PF00078">
    <property type="entry name" value="RVT_1"/>
    <property type="match status" value="1"/>
</dbReference>